<evidence type="ECO:0008006" key="4">
    <source>
        <dbReference type="Google" id="ProtNLM"/>
    </source>
</evidence>
<dbReference type="Proteomes" id="UP000766246">
    <property type="component" value="Unassembled WGS sequence"/>
</dbReference>
<sequence>MKMGIMKKVLATTFATVLVIGTFSACGKETASIADDATPTSSAIDAKSVFTKGVYVTYPESEKDDPDLTQFYVFFGDGSGSIEDGANGTANYFEYEAGEDTIEFHIGSIDPVVDTFTVTYFEDYLIKGHFSDGEELVFEHLTGVDVDTFNAVNYVNGIFGDPSVYTDANGWSIKYDASCITVNQGGPVTTFVYTGDCAGTNMITATYTVDNDAEGAVKELGEQWGEKATYSEGTFPGTEDVKGYWVSVGPEEGGSGAYVTAIARDYMDGALIFELDGHNGGDEAMDNQVAGVFSDMINSLEFAN</sequence>
<comment type="caution">
    <text evidence="2">The sequence shown here is derived from an EMBL/GenBank/DDBJ whole genome shotgun (WGS) entry which is preliminary data.</text>
</comment>
<name>A0A927YR13_9FIRM</name>
<evidence type="ECO:0000256" key="1">
    <source>
        <dbReference type="SAM" id="SignalP"/>
    </source>
</evidence>
<organism evidence="2 3">
    <name type="scientific">Pseudobutyrivibrio ruminis</name>
    <dbReference type="NCBI Taxonomy" id="46206"/>
    <lineage>
        <taxon>Bacteria</taxon>
        <taxon>Bacillati</taxon>
        <taxon>Bacillota</taxon>
        <taxon>Clostridia</taxon>
        <taxon>Lachnospirales</taxon>
        <taxon>Lachnospiraceae</taxon>
        <taxon>Pseudobutyrivibrio</taxon>
    </lineage>
</organism>
<accession>A0A927YR13</accession>
<dbReference type="PROSITE" id="PS51257">
    <property type="entry name" value="PROKAR_LIPOPROTEIN"/>
    <property type="match status" value="1"/>
</dbReference>
<dbReference type="EMBL" id="SVER01000021">
    <property type="protein sequence ID" value="MBE5919981.1"/>
    <property type="molecule type" value="Genomic_DNA"/>
</dbReference>
<evidence type="ECO:0000313" key="2">
    <source>
        <dbReference type="EMBL" id="MBE5919981.1"/>
    </source>
</evidence>
<proteinExistence type="predicted"/>
<gene>
    <name evidence="2" type="ORF">E7272_09075</name>
</gene>
<evidence type="ECO:0000313" key="3">
    <source>
        <dbReference type="Proteomes" id="UP000766246"/>
    </source>
</evidence>
<protein>
    <recommendedName>
        <fullName evidence="4">Lipoprotein</fullName>
    </recommendedName>
</protein>
<reference evidence="2" key="1">
    <citation type="submission" date="2019-04" db="EMBL/GenBank/DDBJ databases">
        <title>Evolution of Biomass-Degrading Anaerobic Consortia Revealed by Metagenomics.</title>
        <authorList>
            <person name="Peng X."/>
        </authorList>
    </citation>
    <scope>NUCLEOTIDE SEQUENCE</scope>
    <source>
        <strain evidence="2">SIG311</strain>
    </source>
</reference>
<feature type="chain" id="PRO_5036850891" description="Lipoprotein" evidence="1">
    <location>
        <begin position="26"/>
        <end position="304"/>
    </location>
</feature>
<keyword evidence="1" id="KW-0732">Signal</keyword>
<dbReference type="AlphaFoldDB" id="A0A927YR13"/>
<feature type="signal peptide" evidence="1">
    <location>
        <begin position="1"/>
        <end position="25"/>
    </location>
</feature>